<evidence type="ECO:0000259" key="1">
    <source>
        <dbReference type="Pfam" id="PF13847"/>
    </source>
</evidence>
<dbReference type="InterPro" id="IPR025714">
    <property type="entry name" value="Methyltranfer_dom"/>
</dbReference>
<keyword evidence="2" id="KW-0489">Methyltransferase</keyword>
<reference evidence="2" key="1">
    <citation type="submission" date="2023-08" db="EMBL/GenBank/DDBJ databases">
        <title>Emergence of clinically-relevant ST2 carbapenem-resistant Acinetobacter baumannii strains in hospital sewages in Zhejiang, East of China.</title>
        <authorList>
            <person name="Kaichao C."/>
            <person name="Zhang R."/>
        </authorList>
    </citation>
    <scope>NUCLEOTIDE SEQUENCE</scope>
    <source>
        <strain evidence="2">M-RB-37</strain>
    </source>
</reference>
<keyword evidence="2" id="KW-0808">Transferase</keyword>
<evidence type="ECO:0000313" key="2">
    <source>
        <dbReference type="EMBL" id="MDQ8936118.1"/>
    </source>
</evidence>
<feature type="domain" description="Methyltransferase" evidence="1">
    <location>
        <begin position="66"/>
        <end position="187"/>
    </location>
</feature>
<gene>
    <name evidence="2" type="ORF">RFH47_10300</name>
</gene>
<dbReference type="Pfam" id="PF13847">
    <property type="entry name" value="Methyltransf_31"/>
    <property type="match status" value="1"/>
</dbReference>
<dbReference type="RefSeq" id="WP_308981572.1">
    <property type="nucleotide sequence ID" value="NZ_JAVIDL010000018.1"/>
</dbReference>
<accession>A0AAW8J9B7</accession>
<protein>
    <submittedName>
        <fullName evidence="2">Class I SAM-dependent methyltransferase</fullName>
        <ecNumber evidence="2">2.1.-.-</ecNumber>
    </submittedName>
</protein>
<name>A0AAW8J9B7_9GAMM</name>
<dbReference type="SUPFAM" id="SSF53335">
    <property type="entry name" value="S-adenosyl-L-methionine-dependent methyltransferases"/>
    <property type="match status" value="1"/>
</dbReference>
<dbReference type="Gene3D" id="3.40.50.150">
    <property type="entry name" value="Vaccinia Virus protein VP39"/>
    <property type="match status" value="1"/>
</dbReference>
<dbReference type="CDD" id="cd02440">
    <property type="entry name" value="AdoMet_MTases"/>
    <property type="match status" value="1"/>
</dbReference>
<dbReference type="GO" id="GO:0008168">
    <property type="term" value="F:methyltransferase activity"/>
    <property type="evidence" value="ECO:0007669"/>
    <property type="project" value="UniProtKB-KW"/>
</dbReference>
<dbReference type="InterPro" id="IPR029063">
    <property type="entry name" value="SAM-dependent_MTases_sf"/>
</dbReference>
<proteinExistence type="predicted"/>
<sequence length="277" mass="32338">MKQWPWFKSLRIKHKYAINSQYLGDNRILAWSNLGYWDQYCTSYVQACGHLADRLAKAVHLCAYDRLLDLGCGQGASLVHWQKQYQIHDLSAVELQTACIQQIQQYLDSVHLYQISFLQLDQLDLTEKFDVVLCIDAAYHSPLALFLDAILSVLNINGRIGFHYLVLSDQFQQLSQLKQQYYRYLLRAVDVDLDQLGTRCAIQQRMYDMGFRQVEITDISQPVLAGFAQYIQQIKSEKQHNRLNIDYLKITMTAHLCQLLYRQGMLRYVEVAAQRQT</sequence>
<dbReference type="GO" id="GO:0032259">
    <property type="term" value="P:methylation"/>
    <property type="evidence" value="ECO:0007669"/>
    <property type="project" value="UniProtKB-KW"/>
</dbReference>
<dbReference type="EC" id="2.1.-.-" evidence="2"/>
<dbReference type="Proteomes" id="UP001243844">
    <property type="component" value="Unassembled WGS sequence"/>
</dbReference>
<comment type="caution">
    <text evidence="2">The sequence shown here is derived from an EMBL/GenBank/DDBJ whole genome shotgun (WGS) entry which is preliminary data.</text>
</comment>
<dbReference type="AlphaFoldDB" id="A0AAW8J9B7"/>
<dbReference type="EMBL" id="JAVIDL010000018">
    <property type="protein sequence ID" value="MDQ8936118.1"/>
    <property type="molecule type" value="Genomic_DNA"/>
</dbReference>
<organism evidence="2 3">
    <name type="scientific">Acinetobacter rudis</name>
    <dbReference type="NCBI Taxonomy" id="632955"/>
    <lineage>
        <taxon>Bacteria</taxon>
        <taxon>Pseudomonadati</taxon>
        <taxon>Pseudomonadota</taxon>
        <taxon>Gammaproteobacteria</taxon>
        <taxon>Moraxellales</taxon>
        <taxon>Moraxellaceae</taxon>
        <taxon>Acinetobacter</taxon>
    </lineage>
</organism>
<evidence type="ECO:0000313" key="3">
    <source>
        <dbReference type="Proteomes" id="UP001243844"/>
    </source>
</evidence>